<evidence type="ECO:0000259" key="14">
    <source>
        <dbReference type="PROSITE" id="PS01124"/>
    </source>
</evidence>
<organism evidence="17 18">
    <name type="scientific">Pedobacter steynii</name>
    <dbReference type="NCBI Taxonomy" id="430522"/>
    <lineage>
        <taxon>Bacteria</taxon>
        <taxon>Pseudomonadati</taxon>
        <taxon>Bacteroidota</taxon>
        <taxon>Sphingobacteriia</taxon>
        <taxon>Sphingobacteriales</taxon>
        <taxon>Sphingobacteriaceae</taxon>
        <taxon>Pedobacter</taxon>
    </lineage>
</organism>
<dbReference type="InterPro" id="IPR013783">
    <property type="entry name" value="Ig-like_fold"/>
</dbReference>
<keyword evidence="13" id="KW-0812">Transmembrane</keyword>
<keyword evidence="5" id="KW-0547">Nucleotide-binding</keyword>
<keyword evidence="4" id="KW-0808">Transferase</keyword>
<keyword evidence="13" id="KW-0472">Membrane</keyword>
<dbReference type="Pfam" id="PF00072">
    <property type="entry name" value="Response_reg"/>
    <property type="match status" value="1"/>
</dbReference>
<dbReference type="InterPro" id="IPR036890">
    <property type="entry name" value="HATPase_C_sf"/>
</dbReference>
<keyword evidence="6" id="KW-0418">Kinase</keyword>
<evidence type="ECO:0000256" key="5">
    <source>
        <dbReference type="ARBA" id="ARBA00022741"/>
    </source>
</evidence>
<dbReference type="Pfam" id="PF12833">
    <property type="entry name" value="HTH_18"/>
    <property type="match status" value="1"/>
</dbReference>
<dbReference type="PROSITE" id="PS50109">
    <property type="entry name" value="HIS_KIN"/>
    <property type="match status" value="1"/>
</dbReference>
<dbReference type="GO" id="GO:0043565">
    <property type="term" value="F:sequence-specific DNA binding"/>
    <property type="evidence" value="ECO:0007669"/>
    <property type="project" value="InterPro"/>
</dbReference>
<dbReference type="PRINTS" id="PR00344">
    <property type="entry name" value="BCTRLSENSOR"/>
</dbReference>
<dbReference type="EMBL" id="FNGY01000008">
    <property type="protein sequence ID" value="SDN58272.1"/>
    <property type="molecule type" value="Genomic_DNA"/>
</dbReference>
<dbReference type="FunFam" id="2.60.40.10:FF:000791">
    <property type="entry name" value="Two-component system sensor histidine kinase/response regulator"/>
    <property type="match status" value="1"/>
</dbReference>
<sequence length="1331" mass="150885">MPTFEPMYEHLKRTIAQIILMLSLWSSALIVNGQKLNFEHLTVKDGLSKNSVLDIVQDNFGFMWFATGYGLNRYDGSRFSLYINNPANKRSISDNYINALSFDSRKTLWAGTSEGLNSYEPVTDDFKRIDLTHKKGLAQPEVFCIYEDKKKNLWVGTNKGLFVRAPSSSDFVNAAKLGLEPGFAGTEILCVYEDLHGYLWIGTGKGLVKSRFNRSFTEVESFVYQPDLPGSISDSPVKSILEDAEGKIWMATESRGLNLFDRKTRSFQHYQQQPGSGNGLIHNSLRKMIADGKGNFLIGTQGGLCVFNPVSRTFTSYQNHADDPESLNQNSIYSIYKDKSGNVWIGSYFGGINVLYGTQTLFNTITHKEDNSGMNHNVVRSIVHDKNGNLWIGTEGGGLNYLDKQTKKFRYYINNPKDPASLASNFVKTIYLDRSGNTWLGTSGGGLNLLDPATGKFKHFLVGRSMFESKRSAISSMLEDSQHRFWIGGIGTNGVYQRNGLQLNLIRNFPLAEKLKDQTIMMFFEDKKRNLWTVARSEIYQLSANNKVISKITIHNKRGDAKLFNCLEEDHNGNIWIGLYYGGLYCYNPATKKIIKTYTTQNGLSNDNVLGILEDEYQDLWISTINGLSRLNTRQGTFRNYTVADGLSSDEFNYSSVYKARNGELFFGGMNGLSHFFSADIKRNAYRAPLVFTGLKLFNRNVLPDDTQALLPKNIIFRPQLVFNSRQNIFTLEFALLNYIKPDKNRYAYKLEGINLDWNESTIPQATYTNLPSGDYVFSVKGANNDGIWSKAETIHIRILPPFWKSWWAYLIYALAIAGLIFLVVRFFYLQQLLKRDEELHQIKLNFFTNISHEIRSHLSLIMIPLEKVIDESEPYNFLNKPLTGIKKNAERLLSLVTELMDFRKAESKTLKLHIQEHDLITFLNEIYSSFQEASEKKNLKLSFIHPEEPLLVLFDKEQLEKVVFNLLSNAFKFTPEGGQIALEVSRLKDEAVIRVSDTGKGISPVYFDKLFTNYFQVDDALQNTGYGIGLALSKHIVELHNGTIAVDSKVGFTQFTVNLPLVGALYQKNSNDTATDIPDDKGFTILIAEDNNEIRAIIKDLLEPEYRILECSDGAIALQLAKTEIPDLIISDVMMPSKNGFELCSEIKTDERTSHIPVILLTAKDAQSDQISGLSTGADLYLTKPFSIKILQLNVRNIIGAREKISQKYRKQFIFAPSNTLLDTMDEQFLSRLIAVIEKGLESKEFGVDLLADRMGMSQSVLYKKVKALTEMTVNDFSKSIRLKRAAQLLKESGYNVSEVSELIGFNDSRYFTKEFKKQFGKTPREYLNS</sequence>
<reference evidence="18" key="1">
    <citation type="submission" date="2016-10" db="EMBL/GenBank/DDBJ databases">
        <authorList>
            <person name="Varghese N."/>
            <person name="Submissions S."/>
        </authorList>
    </citation>
    <scope>NUCLEOTIDE SEQUENCE [LARGE SCALE GENOMIC DNA]</scope>
    <source>
        <strain evidence="18">DSM 19110</strain>
    </source>
</reference>
<dbReference type="InterPro" id="IPR011006">
    <property type="entry name" value="CheY-like_superfamily"/>
</dbReference>
<feature type="domain" description="Histidine kinase" evidence="15">
    <location>
        <begin position="850"/>
        <end position="1064"/>
    </location>
</feature>
<dbReference type="OrthoDB" id="9809670at2"/>
<evidence type="ECO:0000256" key="12">
    <source>
        <dbReference type="PROSITE-ProRule" id="PRU00169"/>
    </source>
</evidence>
<dbReference type="Gene3D" id="3.30.565.10">
    <property type="entry name" value="Histidine kinase-like ATPase, C-terminal domain"/>
    <property type="match status" value="1"/>
</dbReference>
<evidence type="ECO:0000256" key="13">
    <source>
        <dbReference type="SAM" id="Phobius"/>
    </source>
</evidence>
<feature type="transmembrane region" description="Helical" evidence="13">
    <location>
        <begin position="807"/>
        <end position="829"/>
    </location>
</feature>
<dbReference type="CDD" id="cd17574">
    <property type="entry name" value="REC_OmpR"/>
    <property type="match status" value="1"/>
</dbReference>
<dbReference type="InterPro" id="IPR011123">
    <property type="entry name" value="Y_Y_Y"/>
</dbReference>
<dbReference type="InterPro" id="IPR036097">
    <property type="entry name" value="HisK_dim/P_sf"/>
</dbReference>
<keyword evidence="9" id="KW-0805">Transcription regulation</keyword>
<evidence type="ECO:0000256" key="11">
    <source>
        <dbReference type="ARBA" id="ARBA00023163"/>
    </source>
</evidence>
<dbReference type="InterPro" id="IPR018060">
    <property type="entry name" value="HTH_AraC"/>
</dbReference>
<dbReference type="Gene3D" id="2.60.40.10">
    <property type="entry name" value="Immunoglobulins"/>
    <property type="match status" value="1"/>
</dbReference>
<dbReference type="SUPFAM" id="SSF55874">
    <property type="entry name" value="ATPase domain of HSP90 chaperone/DNA topoisomerase II/histidine kinase"/>
    <property type="match status" value="1"/>
</dbReference>
<dbReference type="GO" id="GO:0000155">
    <property type="term" value="F:phosphorelay sensor kinase activity"/>
    <property type="evidence" value="ECO:0007669"/>
    <property type="project" value="InterPro"/>
</dbReference>
<keyword evidence="3 12" id="KW-0597">Phosphoprotein</keyword>
<evidence type="ECO:0000256" key="6">
    <source>
        <dbReference type="ARBA" id="ARBA00022777"/>
    </source>
</evidence>
<dbReference type="CDD" id="cd00082">
    <property type="entry name" value="HisKA"/>
    <property type="match status" value="1"/>
</dbReference>
<feature type="domain" description="Response regulatory" evidence="16">
    <location>
        <begin position="1085"/>
        <end position="1200"/>
    </location>
</feature>
<proteinExistence type="predicted"/>
<evidence type="ECO:0000256" key="2">
    <source>
        <dbReference type="ARBA" id="ARBA00012438"/>
    </source>
</evidence>
<dbReference type="InterPro" id="IPR011110">
    <property type="entry name" value="Reg_prop"/>
</dbReference>
<dbReference type="InterPro" id="IPR003594">
    <property type="entry name" value="HATPase_dom"/>
</dbReference>
<feature type="modified residue" description="4-aspartylphosphate" evidence="12">
    <location>
        <position position="1133"/>
    </location>
</feature>
<dbReference type="Gene3D" id="2.130.10.10">
    <property type="entry name" value="YVTN repeat-like/Quinoprotein amine dehydrogenase"/>
    <property type="match status" value="2"/>
</dbReference>
<evidence type="ECO:0000313" key="18">
    <source>
        <dbReference type="Proteomes" id="UP000183200"/>
    </source>
</evidence>
<dbReference type="GO" id="GO:0003700">
    <property type="term" value="F:DNA-binding transcription factor activity"/>
    <property type="evidence" value="ECO:0007669"/>
    <property type="project" value="InterPro"/>
</dbReference>
<dbReference type="Gene3D" id="1.10.10.60">
    <property type="entry name" value="Homeodomain-like"/>
    <property type="match status" value="1"/>
</dbReference>
<gene>
    <name evidence="17" type="ORF">SAMN05421820_108144</name>
</gene>
<dbReference type="FunFam" id="3.30.565.10:FF:000037">
    <property type="entry name" value="Hybrid sensor histidine kinase/response regulator"/>
    <property type="match status" value="1"/>
</dbReference>
<evidence type="ECO:0000256" key="8">
    <source>
        <dbReference type="ARBA" id="ARBA00023012"/>
    </source>
</evidence>
<dbReference type="Gene3D" id="1.10.287.130">
    <property type="match status" value="1"/>
</dbReference>
<dbReference type="InterPro" id="IPR003661">
    <property type="entry name" value="HisK_dim/P_dom"/>
</dbReference>
<dbReference type="InterPro" id="IPR018062">
    <property type="entry name" value="HTH_AraC-typ_CS"/>
</dbReference>
<dbReference type="SUPFAM" id="SSF63829">
    <property type="entry name" value="Calcium-dependent phosphotriesterase"/>
    <property type="match status" value="3"/>
</dbReference>
<evidence type="ECO:0000313" key="17">
    <source>
        <dbReference type="EMBL" id="SDN58272.1"/>
    </source>
</evidence>
<dbReference type="InterPro" id="IPR001789">
    <property type="entry name" value="Sig_transdc_resp-reg_receiver"/>
</dbReference>
<dbReference type="SUPFAM" id="SSF52172">
    <property type="entry name" value="CheY-like"/>
    <property type="match status" value="1"/>
</dbReference>
<evidence type="ECO:0000256" key="10">
    <source>
        <dbReference type="ARBA" id="ARBA00023125"/>
    </source>
</evidence>
<dbReference type="Proteomes" id="UP000183200">
    <property type="component" value="Unassembled WGS sequence"/>
</dbReference>
<dbReference type="SUPFAM" id="SSF46689">
    <property type="entry name" value="Homeodomain-like"/>
    <property type="match status" value="1"/>
</dbReference>
<dbReference type="SMART" id="SM00387">
    <property type="entry name" value="HATPase_c"/>
    <property type="match status" value="1"/>
</dbReference>
<keyword evidence="13" id="KW-1133">Transmembrane helix</keyword>
<evidence type="ECO:0000256" key="9">
    <source>
        <dbReference type="ARBA" id="ARBA00023015"/>
    </source>
</evidence>
<dbReference type="PANTHER" id="PTHR43547">
    <property type="entry name" value="TWO-COMPONENT HISTIDINE KINASE"/>
    <property type="match status" value="1"/>
</dbReference>
<dbReference type="PROSITE" id="PS50110">
    <property type="entry name" value="RESPONSE_REGULATORY"/>
    <property type="match status" value="1"/>
</dbReference>
<evidence type="ECO:0000256" key="3">
    <source>
        <dbReference type="ARBA" id="ARBA00022553"/>
    </source>
</evidence>
<dbReference type="GO" id="GO:0005524">
    <property type="term" value="F:ATP binding"/>
    <property type="evidence" value="ECO:0007669"/>
    <property type="project" value="UniProtKB-KW"/>
</dbReference>
<dbReference type="InterPro" id="IPR015943">
    <property type="entry name" value="WD40/YVTN_repeat-like_dom_sf"/>
</dbReference>
<dbReference type="Gene3D" id="3.40.50.2300">
    <property type="match status" value="1"/>
</dbReference>
<protein>
    <recommendedName>
        <fullName evidence="2">histidine kinase</fullName>
        <ecNumber evidence="2">2.7.13.3</ecNumber>
    </recommendedName>
</protein>
<dbReference type="EC" id="2.7.13.3" evidence="2"/>
<comment type="catalytic activity">
    <reaction evidence="1">
        <text>ATP + protein L-histidine = ADP + protein N-phospho-L-histidine.</text>
        <dbReference type="EC" id="2.7.13.3"/>
    </reaction>
</comment>
<dbReference type="InterPro" id="IPR009057">
    <property type="entry name" value="Homeodomain-like_sf"/>
</dbReference>
<dbReference type="SMART" id="SM00342">
    <property type="entry name" value="HTH_ARAC"/>
    <property type="match status" value="1"/>
</dbReference>
<name>A0A1H0CKC4_9SPHI</name>
<keyword evidence="8" id="KW-0902">Two-component regulatory system</keyword>
<dbReference type="PROSITE" id="PS01124">
    <property type="entry name" value="HTH_ARAC_FAMILY_2"/>
    <property type="match status" value="1"/>
</dbReference>
<dbReference type="SMART" id="SM00448">
    <property type="entry name" value="REC"/>
    <property type="match status" value="1"/>
</dbReference>
<dbReference type="Pfam" id="PF02518">
    <property type="entry name" value="HATPase_c"/>
    <property type="match status" value="1"/>
</dbReference>
<keyword evidence="7" id="KW-0067">ATP-binding</keyword>
<dbReference type="Pfam" id="PF07494">
    <property type="entry name" value="Reg_prop"/>
    <property type="match status" value="6"/>
</dbReference>
<dbReference type="InterPro" id="IPR005467">
    <property type="entry name" value="His_kinase_dom"/>
</dbReference>
<keyword evidence="11" id="KW-0804">Transcription</keyword>
<dbReference type="InterPro" id="IPR004358">
    <property type="entry name" value="Sig_transdc_His_kin-like_C"/>
</dbReference>
<evidence type="ECO:0000256" key="4">
    <source>
        <dbReference type="ARBA" id="ARBA00022679"/>
    </source>
</evidence>
<dbReference type="PANTHER" id="PTHR43547:SF2">
    <property type="entry name" value="HYBRID SIGNAL TRANSDUCTION HISTIDINE KINASE C"/>
    <property type="match status" value="1"/>
</dbReference>
<keyword evidence="10" id="KW-0238">DNA-binding</keyword>
<evidence type="ECO:0000256" key="7">
    <source>
        <dbReference type="ARBA" id="ARBA00022840"/>
    </source>
</evidence>
<keyword evidence="18" id="KW-1185">Reference proteome</keyword>
<evidence type="ECO:0000259" key="15">
    <source>
        <dbReference type="PROSITE" id="PS50109"/>
    </source>
</evidence>
<evidence type="ECO:0000256" key="1">
    <source>
        <dbReference type="ARBA" id="ARBA00000085"/>
    </source>
</evidence>
<evidence type="ECO:0000259" key="16">
    <source>
        <dbReference type="PROSITE" id="PS50110"/>
    </source>
</evidence>
<feature type="domain" description="HTH araC/xylS-type" evidence="14">
    <location>
        <begin position="1232"/>
        <end position="1331"/>
    </location>
</feature>
<dbReference type="PROSITE" id="PS00041">
    <property type="entry name" value="HTH_ARAC_FAMILY_1"/>
    <property type="match status" value="1"/>
</dbReference>
<accession>A0A1H0CKC4</accession>
<dbReference type="Pfam" id="PF07495">
    <property type="entry name" value="Y_Y_Y"/>
    <property type="match status" value="1"/>
</dbReference>
<dbReference type="SUPFAM" id="SSF47384">
    <property type="entry name" value="Homodimeric domain of signal transducing histidine kinase"/>
    <property type="match status" value="1"/>
</dbReference>